<dbReference type="InterPro" id="IPR013783">
    <property type="entry name" value="Ig-like_fold"/>
</dbReference>
<dbReference type="PANTHER" id="PTHR46957">
    <property type="entry name" value="CYTOKINE RECEPTOR"/>
    <property type="match status" value="1"/>
</dbReference>
<keyword evidence="1" id="KW-1133">Transmembrane helix</keyword>
<dbReference type="OrthoDB" id="6161557at2759"/>
<sequence length="868" mass="95618">MDKSELAPGGGCNQDVQCIANAKCSTTEHKCRCNENYFDNDLTESGVGGVCILKKGVGDTCTALGTTTECSDSDAMCTTETGGGTKCRCTANYYDSDLDSNNVGGTCTLKKELGVECTDSVQCLDLYSQCGTWSAKAVCYCKSGFYDNNNNNIGGTCYALNELKVWNPTLTSRSETYLEIEWTAPTASGAVEEFRYQVGSGSVMSVNKESTANITGLTPGSMFTIKIISVDTNSGPTTQTTYVEISIATVPAVPGPLDLAKSDLTASDGQITIRWKSTGTVMYYTVTISELVTNPTTVYVPYQVIGGNVAKNGYRYTLTVKAHSNSLESAEYTEVFRTVITKPNPPTLPLTCLDDDRKSLSIYVRWLAPTYPNGDILYYLVDTTGPTTVPQFNTSTNVLDQKVEPLQEAMQYCFRVKTVNDGPDNIRTSDSSYQQQCCYTRAGLATVMLRTTSRSIQISWSKPNNTKGDLTGYRLRVRSSDVCVVEVILKCSTGCVPMVITHNCATDKRLIQVDRNSTELMSFMSYVIDQLLPYTDYEVWINAINAAGDGDRNETSVQTDSDVPQKPLSVVASVVSSSEITVMWNQRAPRPGVTTYYVESYEVVLNSDPKFVKFLNLSGFSTQTTTFSGLEAYWNYTFSVVAATDKGNSNQSEKSVTVTTLQDAPGKVTNFEIMIPTNTLTTMQVSWAIPLLRDRHGIIKEYRISHNISGTTTLETITAELEIFQKLYYITPDRHYKVELYAVNTINQIGQKEQMIFHAIPNNEIAQMSDNAYSIGTVVGTAIGCVLFTILVMGIVVYLSLKRRQITTIKKSGPRQVHNEAEHGDQYEDLGMDNISSYQELGAKATQNVYDQIGRVQTVDKHYENMLT</sequence>
<dbReference type="PROSITE" id="PS50853">
    <property type="entry name" value="FN3"/>
    <property type="match status" value="3"/>
</dbReference>
<dbReference type="Gene3D" id="2.60.40.10">
    <property type="entry name" value="Immunoglobulins"/>
    <property type="match status" value="5"/>
</dbReference>
<feature type="transmembrane region" description="Helical" evidence="1">
    <location>
        <begin position="772"/>
        <end position="801"/>
    </location>
</feature>
<keyword evidence="1" id="KW-0472">Membrane</keyword>
<comment type="caution">
    <text evidence="3">The sequence shown here is derived from an EMBL/GenBank/DDBJ whole genome shotgun (WGS) entry which is preliminary data.</text>
</comment>
<dbReference type="SMART" id="SM00060">
    <property type="entry name" value="FN3"/>
    <property type="match status" value="6"/>
</dbReference>
<evidence type="ECO:0000256" key="1">
    <source>
        <dbReference type="SAM" id="Phobius"/>
    </source>
</evidence>
<name>A0A8B6DGB8_MYTGA</name>
<proteinExistence type="predicted"/>
<reference evidence="3" key="1">
    <citation type="submission" date="2018-11" db="EMBL/GenBank/DDBJ databases">
        <authorList>
            <person name="Alioto T."/>
            <person name="Alioto T."/>
        </authorList>
    </citation>
    <scope>NUCLEOTIDE SEQUENCE</scope>
</reference>
<dbReference type="InterPro" id="IPR003961">
    <property type="entry name" value="FN3_dom"/>
</dbReference>
<dbReference type="PANTHER" id="PTHR46957:SF3">
    <property type="entry name" value="CYTOKINE RECEPTOR"/>
    <property type="match status" value="1"/>
</dbReference>
<dbReference type="SUPFAM" id="SSF49265">
    <property type="entry name" value="Fibronectin type III"/>
    <property type="match status" value="3"/>
</dbReference>
<dbReference type="Pfam" id="PF00041">
    <property type="entry name" value="fn3"/>
    <property type="match status" value="4"/>
</dbReference>
<feature type="domain" description="Fibronectin type-III" evidence="2">
    <location>
        <begin position="346"/>
        <end position="443"/>
    </location>
</feature>
<feature type="domain" description="Fibronectin type-III" evidence="2">
    <location>
        <begin position="164"/>
        <end position="252"/>
    </location>
</feature>
<accession>A0A8B6DGB8</accession>
<organism evidence="3 4">
    <name type="scientific">Mytilus galloprovincialis</name>
    <name type="common">Mediterranean mussel</name>
    <dbReference type="NCBI Taxonomy" id="29158"/>
    <lineage>
        <taxon>Eukaryota</taxon>
        <taxon>Metazoa</taxon>
        <taxon>Spiralia</taxon>
        <taxon>Lophotrochozoa</taxon>
        <taxon>Mollusca</taxon>
        <taxon>Bivalvia</taxon>
        <taxon>Autobranchia</taxon>
        <taxon>Pteriomorphia</taxon>
        <taxon>Mytilida</taxon>
        <taxon>Mytiloidea</taxon>
        <taxon>Mytilidae</taxon>
        <taxon>Mytilinae</taxon>
        <taxon>Mytilus</taxon>
    </lineage>
</organism>
<protein>
    <recommendedName>
        <fullName evidence="2">Fibronectin type-III domain-containing protein</fullName>
    </recommendedName>
</protein>
<evidence type="ECO:0000313" key="3">
    <source>
        <dbReference type="EMBL" id="VDI18096.1"/>
    </source>
</evidence>
<keyword evidence="1" id="KW-0812">Transmembrane</keyword>
<evidence type="ECO:0000313" key="4">
    <source>
        <dbReference type="Proteomes" id="UP000596742"/>
    </source>
</evidence>
<dbReference type="InterPro" id="IPR050713">
    <property type="entry name" value="RTP_Phos/Ushers"/>
</dbReference>
<evidence type="ECO:0000259" key="2">
    <source>
        <dbReference type="PROSITE" id="PS50853"/>
    </source>
</evidence>
<dbReference type="GO" id="GO:0016020">
    <property type="term" value="C:membrane"/>
    <property type="evidence" value="ECO:0007669"/>
    <property type="project" value="UniProtKB-SubCell"/>
</dbReference>
<keyword evidence="4" id="KW-1185">Reference proteome</keyword>
<dbReference type="Proteomes" id="UP000596742">
    <property type="component" value="Unassembled WGS sequence"/>
</dbReference>
<dbReference type="InterPro" id="IPR036116">
    <property type="entry name" value="FN3_sf"/>
</dbReference>
<gene>
    <name evidence="3" type="ORF">MGAL_10B051044</name>
</gene>
<dbReference type="EMBL" id="UYJE01003292">
    <property type="protein sequence ID" value="VDI18096.1"/>
    <property type="molecule type" value="Genomic_DNA"/>
</dbReference>
<feature type="domain" description="Fibronectin type-III" evidence="2">
    <location>
        <begin position="566"/>
        <end position="663"/>
    </location>
</feature>
<dbReference type="AlphaFoldDB" id="A0A8B6DGB8"/>
<dbReference type="CDD" id="cd00063">
    <property type="entry name" value="FN3"/>
    <property type="match status" value="4"/>
</dbReference>